<keyword evidence="5" id="KW-1015">Disulfide bond</keyword>
<keyword evidence="4 7" id="KW-0560">Oxidoreductase</keyword>
<evidence type="ECO:0000256" key="5">
    <source>
        <dbReference type="ARBA" id="ARBA00023157"/>
    </source>
</evidence>
<keyword evidence="3 7" id="KW-0274">FAD</keyword>
<feature type="domain" description="ERV/ALR sulfhydryl oxidase" evidence="8">
    <location>
        <begin position="58"/>
        <end position="163"/>
    </location>
</feature>
<accession>A0A8F8KR44</accession>
<evidence type="ECO:0000259" key="8">
    <source>
        <dbReference type="PROSITE" id="PS51324"/>
    </source>
</evidence>
<evidence type="ECO:0000256" key="3">
    <source>
        <dbReference type="ARBA" id="ARBA00022827"/>
    </source>
</evidence>
<dbReference type="PROSITE" id="PS51324">
    <property type="entry name" value="ERV_ALR"/>
    <property type="match status" value="1"/>
</dbReference>
<keyword evidence="2 7" id="KW-0285">Flavoprotein</keyword>
<comment type="cofactor">
    <cofactor evidence="1 7">
        <name>FAD</name>
        <dbReference type="ChEBI" id="CHEBI:57692"/>
    </cofactor>
</comment>
<dbReference type="InterPro" id="IPR017905">
    <property type="entry name" value="ERV/ALR_sulphydryl_oxidase"/>
</dbReference>
<evidence type="ECO:0000256" key="2">
    <source>
        <dbReference type="ARBA" id="ARBA00022630"/>
    </source>
</evidence>
<keyword evidence="7" id="KW-0812">Transmembrane</keyword>
<gene>
    <name evidence="9" type="ORF">KOM_12_366</name>
</gene>
<evidence type="ECO:0000313" key="9">
    <source>
        <dbReference type="EMBL" id="QYA18634.1"/>
    </source>
</evidence>
<evidence type="ECO:0000256" key="1">
    <source>
        <dbReference type="ARBA" id="ARBA00001974"/>
    </source>
</evidence>
<evidence type="ECO:0000256" key="4">
    <source>
        <dbReference type="ARBA" id="ARBA00023002"/>
    </source>
</evidence>
<sequence>MRTITFAHKFFNPSMNAIDHDPNKGPHVTNKGSHGTFHGCNNILSSPTTKTMSTPVEHGVDPKIWGPPTWQSLYYILSGFDPREQTIEDLHNYFANLNKVLPCSTCRGHFKDVMTYMDEYHPIADYAKEGKLKEWFTIVREEVRKNEGKPFDPSASSGKWGTFKSTALVIGAVAVGAGVGYYLYQSYQRNRSE</sequence>
<keyword evidence="7" id="KW-0472">Membrane</keyword>
<evidence type="ECO:0000256" key="6">
    <source>
        <dbReference type="ARBA" id="ARBA00048864"/>
    </source>
</evidence>
<evidence type="ECO:0000256" key="7">
    <source>
        <dbReference type="RuleBase" id="RU371123"/>
    </source>
</evidence>
<keyword evidence="7" id="KW-1133">Transmembrane helix</keyword>
<dbReference type="EC" id="1.8.3.2" evidence="7"/>
<name>A0A8F8KR44_9VIRU</name>
<organism evidence="9">
    <name type="scientific">Clandestinovirus</name>
    <dbReference type="NCBI Taxonomy" id="2831644"/>
    <lineage>
        <taxon>Viruses</taxon>
    </lineage>
</organism>
<dbReference type="EMBL" id="MZ420154">
    <property type="protein sequence ID" value="QYA18634.1"/>
    <property type="molecule type" value="Genomic_DNA"/>
</dbReference>
<feature type="transmembrane region" description="Helical" evidence="7">
    <location>
        <begin position="166"/>
        <end position="184"/>
    </location>
</feature>
<dbReference type="GO" id="GO:0016972">
    <property type="term" value="F:thiol oxidase activity"/>
    <property type="evidence" value="ECO:0007669"/>
    <property type="project" value="UniProtKB-EC"/>
</dbReference>
<reference evidence="9" key="1">
    <citation type="submission" date="2021-06" db="EMBL/GenBank/DDBJ databases">
        <authorList>
            <person name="Rolland C."/>
        </authorList>
    </citation>
    <scope>NUCLEOTIDE SEQUENCE</scope>
    <source>
        <strain evidence="9">347.936635</strain>
    </source>
</reference>
<protein>
    <recommendedName>
        <fullName evidence="7">Sulfhydryl oxidase</fullName>
        <ecNumber evidence="7">1.8.3.2</ecNumber>
    </recommendedName>
</protein>
<dbReference type="Gene3D" id="1.20.120.310">
    <property type="entry name" value="ERV/ALR sulfhydryl oxidase domain"/>
    <property type="match status" value="1"/>
</dbReference>
<comment type="catalytic activity">
    <reaction evidence="6 7">
        <text>2 R'C(R)SH + O2 = R'C(R)S-S(R)CR' + H2O2</text>
        <dbReference type="Rhea" id="RHEA:17357"/>
        <dbReference type="ChEBI" id="CHEBI:15379"/>
        <dbReference type="ChEBI" id="CHEBI:16240"/>
        <dbReference type="ChEBI" id="CHEBI:16520"/>
        <dbReference type="ChEBI" id="CHEBI:17412"/>
        <dbReference type="EC" id="1.8.3.2"/>
    </reaction>
</comment>
<dbReference type="InterPro" id="IPR036774">
    <property type="entry name" value="ERV/ALR_sulphydryl_oxid_sf"/>
</dbReference>
<proteinExistence type="predicted"/>
<dbReference type="SUPFAM" id="SSF69000">
    <property type="entry name" value="FAD-dependent thiol oxidase"/>
    <property type="match status" value="1"/>
</dbReference>